<dbReference type="EMBL" id="CP034209">
    <property type="protein sequence ID" value="QBZ63439.1"/>
    <property type="molecule type" value="Genomic_DNA"/>
</dbReference>
<dbReference type="InterPro" id="IPR036278">
    <property type="entry name" value="Sialidase_sf"/>
</dbReference>
<dbReference type="SUPFAM" id="SSF50939">
    <property type="entry name" value="Sialidases"/>
    <property type="match status" value="1"/>
</dbReference>
<dbReference type="Gene3D" id="2.120.10.10">
    <property type="match status" value="1"/>
</dbReference>
<dbReference type="Pfam" id="PF13088">
    <property type="entry name" value="BNR_2"/>
    <property type="match status" value="1"/>
</dbReference>
<evidence type="ECO:0000313" key="1">
    <source>
        <dbReference type="EMBL" id="QBZ63439.1"/>
    </source>
</evidence>
<dbReference type="AlphaFoldDB" id="A0A4P7NMU9"/>
<name>A0A4P7NMU9_PYROR</name>
<sequence length="396" mass="44335">MASAVDFHADLRVTSKAPPRTEAYIPASTIQVHASNLLLLPSGELLCAWFGGSMEGISDIYIWLSRLAPGAKEWTSPLQVSKDPGRSEQNPVLFLDERSGNLWCIYTAQEHGAQNKCLVRRRISTDLGKTWGEAEELFSDRGIFVRQPIVVLKDKNGPGKDVWVLPVFHCRAEEGVEWVGNDDVSAVRYSEDSGKTWKESMVPESRGAVHMNIRPDPSNPGKFVGVYRSRWADNIYLSRSDDCINWTKPEPTELPNPNSGICLGVLPKSGKLAMVYNDSRATPDMVQRTGLYDDIETDGPKLKKQAVIGDKAAIWGTPRSRMTLALSSDGGRTWPEKRLLEEGDGFCLTNNSKEKLNRELSYPSIFVADDETMHIAFTFWRQRIKYVKVTADWLKG</sequence>
<dbReference type="InterPro" id="IPR011040">
    <property type="entry name" value="Sialidase"/>
</dbReference>
<dbReference type="PANTHER" id="PTHR43752:SF2">
    <property type="entry name" value="BNR_ASP-BOX REPEAT FAMILY PROTEIN"/>
    <property type="match status" value="1"/>
</dbReference>
<proteinExistence type="predicted"/>
<gene>
    <name evidence="1" type="ORF">PoMZ_05120</name>
</gene>
<dbReference type="VEuPathDB" id="FungiDB:M_BR32_EuGene_00087031"/>
<reference evidence="1 2" key="1">
    <citation type="journal article" date="2019" name="Mol. Biol. Evol.">
        <title>Blast fungal genomes show frequent chromosomal changes, gene gains and losses, and effector gene turnover.</title>
        <authorList>
            <person name="Gomez Luciano L.B."/>
            <person name="Jason Tsai I."/>
            <person name="Chuma I."/>
            <person name="Tosa Y."/>
            <person name="Chen Y.H."/>
            <person name="Li J.Y."/>
            <person name="Li M.Y."/>
            <person name="Jade Lu M.Y."/>
            <person name="Nakayashiki H."/>
            <person name="Li W.H."/>
        </authorList>
    </citation>
    <scope>NUCLEOTIDE SEQUENCE [LARGE SCALE GENOMIC DNA]</scope>
    <source>
        <strain evidence="1">MZ5-1-6</strain>
    </source>
</reference>
<dbReference type="PANTHER" id="PTHR43752">
    <property type="entry name" value="BNR/ASP-BOX REPEAT FAMILY PROTEIN"/>
    <property type="match status" value="1"/>
</dbReference>
<accession>A0A4P7NMU9</accession>
<dbReference type="CDD" id="cd15482">
    <property type="entry name" value="Sialidase_non-viral"/>
    <property type="match status" value="1"/>
</dbReference>
<dbReference type="Proteomes" id="UP000294847">
    <property type="component" value="Chromosome 6"/>
</dbReference>
<evidence type="ECO:0000313" key="2">
    <source>
        <dbReference type="Proteomes" id="UP000294847"/>
    </source>
</evidence>
<organism evidence="1 2">
    <name type="scientific">Pyricularia oryzae</name>
    <name type="common">Rice blast fungus</name>
    <name type="synonym">Magnaporthe oryzae</name>
    <dbReference type="NCBI Taxonomy" id="318829"/>
    <lineage>
        <taxon>Eukaryota</taxon>
        <taxon>Fungi</taxon>
        <taxon>Dikarya</taxon>
        <taxon>Ascomycota</taxon>
        <taxon>Pezizomycotina</taxon>
        <taxon>Sordariomycetes</taxon>
        <taxon>Sordariomycetidae</taxon>
        <taxon>Magnaporthales</taxon>
        <taxon>Pyriculariaceae</taxon>
        <taxon>Pyricularia</taxon>
    </lineage>
</organism>
<protein>
    <submittedName>
        <fullName evidence="1">Uncharacterized protein</fullName>
    </submittedName>
</protein>